<evidence type="ECO:0000313" key="5">
    <source>
        <dbReference type="Proteomes" id="UP000002729"/>
    </source>
</evidence>
<dbReference type="Proteomes" id="UP000002729">
    <property type="component" value="Unassembled WGS sequence"/>
</dbReference>
<reference evidence="4 5" key="1">
    <citation type="journal article" date="2011" name="Proc. Natl. Acad. Sci. U.S.A.">
        <title>Niche of harmful alga Aureococcus anophagefferens revealed through ecogenomics.</title>
        <authorList>
            <person name="Gobler C.J."/>
            <person name="Berry D.L."/>
            <person name="Dyhrman S.T."/>
            <person name="Wilhelm S.W."/>
            <person name="Salamov A."/>
            <person name="Lobanov A.V."/>
            <person name="Zhang Y."/>
            <person name="Collier J.L."/>
            <person name="Wurch L.L."/>
            <person name="Kustka A.B."/>
            <person name="Dill B.D."/>
            <person name="Shah M."/>
            <person name="VerBerkmoes N.C."/>
            <person name="Kuo A."/>
            <person name="Terry A."/>
            <person name="Pangilinan J."/>
            <person name="Lindquist E.A."/>
            <person name="Lucas S."/>
            <person name="Paulsen I.T."/>
            <person name="Hattenrath-Lehmann T.K."/>
            <person name="Talmage S.C."/>
            <person name="Walker E.A."/>
            <person name="Koch F."/>
            <person name="Burson A.M."/>
            <person name="Marcoval M.A."/>
            <person name="Tang Y.Z."/>
            <person name="Lecleir G.R."/>
            <person name="Coyne K.J."/>
            <person name="Berg G.M."/>
            <person name="Bertrand E.M."/>
            <person name="Saito M.A."/>
            <person name="Gladyshev V.N."/>
            <person name="Grigoriev I.V."/>
        </authorList>
    </citation>
    <scope>NUCLEOTIDE SEQUENCE [LARGE SCALE GENOMIC DNA]</scope>
    <source>
        <strain evidence="5">CCMP 1984</strain>
    </source>
</reference>
<dbReference type="InterPro" id="IPR004344">
    <property type="entry name" value="TTL/TTLL_fam"/>
</dbReference>
<name>F0YJJ4_AURAN</name>
<dbReference type="PANTHER" id="PTHR12241:SF147">
    <property type="entry name" value="TUBULIN POLYGLUTAMYLASE TTLL7"/>
    <property type="match status" value="1"/>
</dbReference>
<dbReference type="KEGG" id="aaf:AURANDRAFT_1640"/>
<dbReference type="EMBL" id="GL833148">
    <property type="protein sequence ID" value="EGB04731.1"/>
    <property type="molecule type" value="Genomic_DNA"/>
</dbReference>
<dbReference type="OMA" id="LFVSNAW"/>
<protein>
    <recommendedName>
        <fullName evidence="6">Tubulin-tyrosine ligase</fullName>
    </recommendedName>
</protein>
<evidence type="ECO:0000256" key="2">
    <source>
        <dbReference type="ARBA" id="ARBA00022741"/>
    </source>
</evidence>
<dbReference type="Pfam" id="PF03133">
    <property type="entry name" value="TTL"/>
    <property type="match status" value="1"/>
</dbReference>
<proteinExistence type="predicted"/>
<dbReference type="GO" id="GO:0015631">
    <property type="term" value="F:tubulin binding"/>
    <property type="evidence" value="ECO:0007669"/>
    <property type="project" value="TreeGrafter"/>
</dbReference>
<dbReference type="GeneID" id="20218659"/>
<dbReference type="AlphaFoldDB" id="F0YJJ4"/>
<dbReference type="InParanoid" id="F0YJJ4"/>
<dbReference type="GO" id="GO:0036064">
    <property type="term" value="C:ciliary basal body"/>
    <property type="evidence" value="ECO:0007669"/>
    <property type="project" value="TreeGrafter"/>
</dbReference>
<dbReference type="FunCoup" id="F0YJJ4">
    <property type="interactions" value="2"/>
</dbReference>
<dbReference type="OrthoDB" id="202825at2759"/>
<keyword evidence="5" id="KW-1185">Reference proteome</keyword>
<keyword evidence="2" id="KW-0547">Nucleotide-binding</keyword>
<dbReference type="PANTHER" id="PTHR12241">
    <property type="entry name" value="TUBULIN POLYGLUTAMYLASE"/>
    <property type="match status" value="1"/>
</dbReference>
<dbReference type="Gene3D" id="3.30.470.20">
    <property type="entry name" value="ATP-grasp fold, B domain"/>
    <property type="match status" value="1"/>
</dbReference>
<feature type="non-terminal residue" evidence="4">
    <location>
        <position position="339"/>
    </location>
</feature>
<accession>F0YJJ4</accession>
<organism evidence="5">
    <name type="scientific">Aureococcus anophagefferens</name>
    <name type="common">Harmful bloom alga</name>
    <dbReference type="NCBI Taxonomy" id="44056"/>
    <lineage>
        <taxon>Eukaryota</taxon>
        <taxon>Sar</taxon>
        <taxon>Stramenopiles</taxon>
        <taxon>Ochrophyta</taxon>
        <taxon>Pelagophyceae</taxon>
        <taxon>Pelagomonadales</taxon>
        <taxon>Pelagomonadaceae</taxon>
        <taxon>Aureococcus</taxon>
    </lineage>
</organism>
<dbReference type="GO" id="GO:0000226">
    <property type="term" value="P:microtubule cytoskeleton organization"/>
    <property type="evidence" value="ECO:0007669"/>
    <property type="project" value="TreeGrafter"/>
</dbReference>
<keyword evidence="3" id="KW-0067">ATP-binding</keyword>
<evidence type="ECO:0000256" key="1">
    <source>
        <dbReference type="ARBA" id="ARBA00022598"/>
    </source>
</evidence>
<dbReference type="GO" id="GO:0005524">
    <property type="term" value="F:ATP binding"/>
    <property type="evidence" value="ECO:0007669"/>
    <property type="project" value="UniProtKB-KW"/>
</dbReference>
<evidence type="ECO:0000313" key="4">
    <source>
        <dbReference type="EMBL" id="EGB04731.1"/>
    </source>
</evidence>
<feature type="non-terminal residue" evidence="4">
    <location>
        <position position="1"/>
    </location>
</feature>
<dbReference type="SUPFAM" id="SSF56059">
    <property type="entry name" value="Glutathione synthetase ATP-binding domain-like"/>
    <property type="match status" value="1"/>
</dbReference>
<evidence type="ECO:0000256" key="3">
    <source>
        <dbReference type="ARBA" id="ARBA00022840"/>
    </source>
</evidence>
<gene>
    <name evidence="4" type="ORF">AURANDRAFT_1640</name>
</gene>
<dbReference type="GO" id="GO:0070740">
    <property type="term" value="F:tubulin-glutamic acid ligase activity"/>
    <property type="evidence" value="ECO:0007669"/>
    <property type="project" value="TreeGrafter"/>
</dbReference>
<keyword evidence="1" id="KW-0436">Ligase</keyword>
<sequence length="339" mass="39596">ECDLCNVYWIDVANIGERMSKLRPWQRINHFPGMSNIARKNRLAQNLEKMRREFPKEYSFYPRTWVLPLELADFRAQFDSMGRSSRFYIVKPDSGCQGRGIFLTQAFESISPLEQVVAQHYIRKPFLIDGYKFDLRLYVLMTSCKPLRMYLFHDGLVRLCTEEYLKPNAENVAMRCMHLTNYAINKHNENFQTNENAYAGNVGSKRSLRWFMDYIAAEKGQAKADALWWRMGTMSVKVIVSILPTLVREYESIFFKDTGGSRCFEVLGVDIIIDHALKPWLVEVNHLPSFATDSPLDQNIKSRVIEQTISIVKAKPHDRFIYEQAQRCKAEERLYNSQS</sequence>
<evidence type="ECO:0008006" key="6">
    <source>
        <dbReference type="Google" id="ProtNLM"/>
    </source>
</evidence>
<dbReference type="RefSeq" id="XP_009040562.1">
    <property type="nucleotide sequence ID" value="XM_009042314.1"/>
</dbReference>
<dbReference type="PROSITE" id="PS51221">
    <property type="entry name" value="TTL"/>
    <property type="match status" value="1"/>
</dbReference>
<dbReference type="eggNOG" id="KOG2158">
    <property type="taxonomic scope" value="Eukaryota"/>
</dbReference>